<gene>
    <name evidence="2" type="ORF">EIN_410590</name>
</gene>
<accession>A0A0A1U4D9</accession>
<dbReference type="EMBL" id="KB206788">
    <property type="protein sequence ID" value="ELP87726.1"/>
    <property type="molecule type" value="Genomic_DNA"/>
</dbReference>
<evidence type="ECO:0000256" key="1">
    <source>
        <dbReference type="SAM" id="MobiDB-lite"/>
    </source>
</evidence>
<feature type="compositionally biased region" description="Basic and acidic residues" evidence="1">
    <location>
        <begin position="428"/>
        <end position="442"/>
    </location>
</feature>
<dbReference type="Proteomes" id="UP000014680">
    <property type="component" value="Unassembled WGS sequence"/>
</dbReference>
<feature type="compositionally biased region" description="Basic and acidic residues" evidence="1">
    <location>
        <begin position="1"/>
        <end position="21"/>
    </location>
</feature>
<feature type="compositionally biased region" description="Basic and acidic residues" evidence="1">
    <location>
        <begin position="536"/>
        <end position="567"/>
    </location>
</feature>
<name>A0A0A1U4D9_ENTIV</name>
<feature type="compositionally biased region" description="Basic and acidic residues" evidence="1">
    <location>
        <begin position="509"/>
        <end position="528"/>
    </location>
</feature>
<dbReference type="AlphaFoldDB" id="A0A0A1U4D9"/>
<organism evidence="2 3">
    <name type="scientific">Entamoeba invadens IP1</name>
    <dbReference type="NCBI Taxonomy" id="370355"/>
    <lineage>
        <taxon>Eukaryota</taxon>
        <taxon>Amoebozoa</taxon>
        <taxon>Evosea</taxon>
        <taxon>Archamoebae</taxon>
        <taxon>Mastigamoebida</taxon>
        <taxon>Entamoebidae</taxon>
        <taxon>Entamoeba</taxon>
    </lineage>
</organism>
<dbReference type="RefSeq" id="XP_004254497.1">
    <property type="nucleotide sequence ID" value="XM_004254449.1"/>
</dbReference>
<protein>
    <submittedName>
        <fullName evidence="2">DNA double-strand break repair Rad50 atpase</fullName>
    </submittedName>
</protein>
<feature type="compositionally biased region" description="Polar residues" evidence="1">
    <location>
        <begin position="401"/>
        <end position="420"/>
    </location>
</feature>
<proteinExistence type="predicted"/>
<dbReference type="GeneID" id="14886763"/>
<feature type="compositionally biased region" description="Basic and acidic residues" evidence="1">
    <location>
        <begin position="390"/>
        <end position="400"/>
    </location>
</feature>
<reference evidence="2 3" key="1">
    <citation type="submission" date="2012-10" db="EMBL/GenBank/DDBJ databases">
        <authorList>
            <person name="Zafar N."/>
            <person name="Inman J."/>
            <person name="Hall N."/>
            <person name="Lorenzi H."/>
            <person name="Caler E."/>
        </authorList>
    </citation>
    <scope>NUCLEOTIDE SEQUENCE [LARGE SCALE GENOMIC DNA]</scope>
    <source>
        <strain evidence="2 3">IP1</strain>
    </source>
</reference>
<sequence>IKGIEEKKKKAQTEVKEKDESMTFEFGGQKDPLFESDEKEFDGIASGEKKKEDNENDEDCEEEERKKVNIKIEMKERKEAKKVKAISFGFGEKIKKVATKIAETSPVTKDGLEDVKKAIRLIENNKLDDAENGLRKCAEENIKSKNAKVLNTIRAYYVMCEILEFNEMKESESGIVLNEILMSLPLLKPHRRCALLYALSYFKKTKMCGEGVIQLCEKLSGEKFEVTNVKSVCWKCGKERIGTKPCGCGEKNNIVCSGSGISLGGDSVWKCKACGLTVSGEKCILCGSFKSNNDEVAQVVVEKKEEMKIESKSQNNSLNGFNDFGGDVKFEFSSGGQNEFAGFDNAFTADDFKPQPSDFDFNEKITTPVKTAPTDQFCSMDDFFGTDSNQHSDEHHEDQKSISPQPNVDEQLKQQTQQKDVLSPLPQEESKVEKQEEKRDIVEQQTVFEPKKEEQKVETKTEEKIAESPKQETLPKDFNFGSSDFQFDMKEPVFGNDFSFGEMPTPIESTKEEPPMEDNVKVEKHEEPLNSFEDFIESRTPENEKPKETDTILEEEKNSTMAKKGEDFFMDEDEPYVYTRNNQI</sequence>
<evidence type="ECO:0000313" key="2">
    <source>
        <dbReference type="EMBL" id="ELP87726.1"/>
    </source>
</evidence>
<feature type="compositionally biased region" description="Basic and acidic residues" evidence="1">
    <location>
        <begin position="449"/>
        <end position="475"/>
    </location>
</feature>
<evidence type="ECO:0000313" key="3">
    <source>
        <dbReference type="Proteomes" id="UP000014680"/>
    </source>
</evidence>
<feature type="region of interest" description="Disordered" evidence="1">
    <location>
        <begin position="378"/>
        <end position="483"/>
    </location>
</feature>
<dbReference type="KEGG" id="eiv:EIN_410590"/>
<feature type="non-terminal residue" evidence="2">
    <location>
        <position position="1"/>
    </location>
</feature>
<keyword evidence="3" id="KW-1185">Reference proteome</keyword>
<feature type="region of interest" description="Disordered" evidence="1">
    <location>
        <begin position="496"/>
        <end position="568"/>
    </location>
</feature>
<feature type="region of interest" description="Disordered" evidence="1">
    <location>
        <begin position="1"/>
        <end position="64"/>
    </location>
</feature>
<dbReference type="VEuPathDB" id="AmoebaDB:EIN_410590"/>